<dbReference type="InParanoid" id="F6T120"/>
<dbReference type="OMA" id="FYPELYG"/>
<dbReference type="HOGENOM" id="CLU_014917_1_1_1"/>
<evidence type="ECO:0000256" key="1">
    <source>
        <dbReference type="PROSITE-ProRule" id="PRU00339"/>
    </source>
</evidence>
<dbReference type="PANTHER" id="PTHR21581:SF6">
    <property type="entry name" value="TRAFFICKING PROTEIN PARTICLE COMPLEX SUBUNIT 12"/>
    <property type="match status" value="1"/>
</dbReference>
<dbReference type="SUPFAM" id="SSF48452">
    <property type="entry name" value="TPR-like"/>
    <property type="match status" value="1"/>
</dbReference>
<reference evidence="2" key="2">
    <citation type="journal article" date="2008" name="Genome Biol.">
        <title>Improved genome assembly and evidence-based global gene model set for the chordate Ciona intestinalis: new insight into intron and operon populations.</title>
        <authorList>
            <person name="Satou Y."/>
            <person name="Mineta K."/>
            <person name="Ogasawara M."/>
            <person name="Sasakura Y."/>
            <person name="Shoguchi E."/>
            <person name="Ueno K."/>
            <person name="Yamada L."/>
            <person name="Matsumoto J."/>
            <person name="Wasserscheid J."/>
            <person name="Dewar K."/>
            <person name="Wiley G.B."/>
            <person name="Macmil S.L."/>
            <person name="Roe B.A."/>
            <person name="Zeller R.W."/>
            <person name="Hastings K.E."/>
            <person name="Lemaire P."/>
            <person name="Lindquist E."/>
            <person name="Endo T."/>
            <person name="Hotta K."/>
            <person name="Inaba K."/>
        </authorList>
    </citation>
    <scope>NUCLEOTIDE SEQUENCE [LARGE SCALE GENOMIC DNA]</scope>
    <source>
        <strain evidence="2">wild type</strain>
    </source>
</reference>
<dbReference type="FunCoup" id="F6T120">
    <property type="interactions" value="13"/>
</dbReference>
<dbReference type="GO" id="GO:0005794">
    <property type="term" value="C:Golgi apparatus"/>
    <property type="evidence" value="ECO:0000318"/>
    <property type="project" value="GO_Central"/>
</dbReference>
<dbReference type="FunFam" id="1.25.40.10:FF:001621">
    <property type="entry name" value="Trafficking protein particle complex 12"/>
    <property type="match status" value="1"/>
</dbReference>
<dbReference type="FunFam" id="1.25.40.10:FF:001622">
    <property type="entry name" value="Trafficking protein particle complex 12"/>
    <property type="match status" value="1"/>
</dbReference>
<accession>F6T120</accession>
<evidence type="ECO:0000313" key="2">
    <source>
        <dbReference type="Ensembl" id="ENSCINP00000017821.3"/>
    </source>
</evidence>
<dbReference type="Pfam" id="PF13432">
    <property type="entry name" value="TPR_16"/>
    <property type="match status" value="1"/>
</dbReference>
<dbReference type="Ensembl" id="ENSCINT00000017821.3">
    <property type="protein sequence ID" value="ENSCINP00000017821.3"/>
    <property type="gene ID" value="ENSCING00000008742.3"/>
</dbReference>
<reference evidence="2" key="3">
    <citation type="submission" date="2025-08" db="UniProtKB">
        <authorList>
            <consortium name="Ensembl"/>
        </authorList>
    </citation>
    <scope>IDENTIFICATION</scope>
</reference>
<reference evidence="3" key="1">
    <citation type="journal article" date="2002" name="Science">
        <title>The draft genome of Ciona intestinalis: insights into chordate and vertebrate origins.</title>
        <authorList>
            <person name="Dehal P."/>
            <person name="Satou Y."/>
            <person name="Campbell R.K."/>
            <person name="Chapman J."/>
            <person name="Degnan B."/>
            <person name="De Tomaso A."/>
            <person name="Davidson B."/>
            <person name="Di Gregorio A."/>
            <person name="Gelpke M."/>
            <person name="Goodstein D.M."/>
            <person name="Harafuji N."/>
            <person name="Hastings K.E."/>
            <person name="Ho I."/>
            <person name="Hotta K."/>
            <person name="Huang W."/>
            <person name="Kawashima T."/>
            <person name="Lemaire P."/>
            <person name="Martinez D."/>
            <person name="Meinertzhagen I.A."/>
            <person name="Necula S."/>
            <person name="Nonaka M."/>
            <person name="Putnam N."/>
            <person name="Rash S."/>
            <person name="Saiga H."/>
            <person name="Satake M."/>
            <person name="Terry A."/>
            <person name="Yamada L."/>
            <person name="Wang H.G."/>
            <person name="Awazu S."/>
            <person name="Azumi K."/>
            <person name="Boore J."/>
            <person name="Branno M."/>
            <person name="Chin-Bow S."/>
            <person name="DeSantis R."/>
            <person name="Doyle S."/>
            <person name="Francino P."/>
            <person name="Keys D.N."/>
            <person name="Haga S."/>
            <person name="Hayashi H."/>
            <person name="Hino K."/>
            <person name="Imai K.S."/>
            <person name="Inaba K."/>
            <person name="Kano S."/>
            <person name="Kobayashi K."/>
            <person name="Kobayashi M."/>
            <person name="Lee B.I."/>
            <person name="Makabe K.W."/>
            <person name="Manohar C."/>
            <person name="Matassi G."/>
            <person name="Medina M."/>
            <person name="Mochizuki Y."/>
            <person name="Mount S."/>
            <person name="Morishita T."/>
            <person name="Miura S."/>
            <person name="Nakayama A."/>
            <person name="Nishizaka S."/>
            <person name="Nomoto H."/>
            <person name="Ohta F."/>
            <person name="Oishi K."/>
            <person name="Rigoutsos I."/>
            <person name="Sano M."/>
            <person name="Sasaki A."/>
            <person name="Sasakura Y."/>
            <person name="Shoguchi E."/>
            <person name="Shin-i T."/>
            <person name="Spagnuolo A."/>
            <person name="Stainier D."/>
            <person name="Suzuki M.M."/>
            <person name="Tassy O."/>
            <person name="Takatori N."/>
            <person name="Tokuoka M."/>
            <person name="Yagi K."/>
            <person name="Yoshizaki F."/>
            <person name="Wada S."/>
            <person name="Zhang C."/>
            <person name="Hyatt P.D."/>
            <person name="Larimer F."/>
            <person name="Detter C."/>
            <person name="Doggett N."/>
            <person name="Glavina T."/>
            <person name="Hawkins T."/>
            <person name="Richardson P."/>
            <person name="Lucas S."/>
            <person name="Kohara Y."/>
            <person name="Levine M."/>
            <person name="Satoh N."/>
            <person name="Rokhsar D.S."/>
        </authorList>
    </citation>
    <scope>NUCLEOTIDE SEQUENCE [LARGE SCALE GENOMIC DNA]</scope>
</reference>
<dbReference type="InterPro" id="IPR011990">
    <property type="entry name" value="TPR-like_helical_dom_sf"/>
</dbReference>
<keyword evidence="3" id="KW-1185">Reference proteome</keyword>
<dbReference type="Gene3D" id="1.25.40.10">
    <property type="entry name" value="Tetratricopeptide repeat domain"/>
    <property type="match status" value="2"/>
</dbReference>
<sequence length="357" mass="40371">MELVTSGDLRAAVDLCGKILTDLGQGFGHATQPSENSPVSLQWWHARLSLLIRLKLYELAETEINQFGDFDKADLYFGFYPDLYPGRRGSMVPFSMRVLHAQFPLHNNKPDEALGRLYALQDTCEKILHHLNCGKKEDGLVGELKCEDKEASIRLWKERSKSLFYCIGNALLQNREYEAAIKTYDHILTTNGGDAVYLQSGIGRALLQLGSIKSAQHRFTKAEQAANDDPKYKPQLLMNRAFLYLGASNWKEALVQFNEVLKLDPQNLEALNNKSVCLLYLCRLRDAITSLETAVWMQSKENAKDFVKNQLPFEGALSNLVTLYELESSRFMSKKQSLLHHIANISGDGFDVTCLKM</sequence>
<name>F6T120_CIOIN</name>
<dbReference type="PANTHER" id="PTHR21581">
    <property type="entry name" value="D-ALANYL-D-ALANINE CARBOXYPEPTIDASE"/>
    <property type="match status" value="1"/>
</dbReference>
<proteinExistence type="predicted"/>
<protein>
    <submittedName>
        <fullName evidence="2">Uncharacterized protein</fullName>
    </submittedName>
</protein>
<evidence type="ECO:0000313" key="3">
    <source>
        <dbReference type="Proteomes" id="UP000008144"/>
    </source>
</evidence>
<dbReference type="EMBL" id="EAAA01002475">
    <property type="status" value="NOT_ANNOTATED_CDS"/>
    <property type="molecule type" value="Genomic_DNA"/>
</dbReference>
<dbReference type="STRING" id="7719.ENSCINP00000017821"/>
<organism evidence="2 3">
    <name type="scientific">Ciona intestinalis</name>
    <name type="common">Transparent sea squirt</name>
    <name type="synonym">Ascidia intestinalis</name>
    <dbReference type="NCBI Taxonomy" id="7719"/>
    <lineage>
        <taxon>Eukaryota</taxon>
        <taxon>Metazoa</taxon>
        <taxon>Chordata</taxon>
        <taxon>Tunicata</taxon>
        <taxon>Ascidiacea</taxon>
        <taxon>Phlebobranchia</taxon>
        <taxon>Cionidae</taxon>
        <taxon>Ciona</taxon>
    </lineage>
</organism>
<dbReference type="InterPro" id="IPR019734">
    <property type="entry name" value="TPR_rpt"/>
</dbReference>
<dbReference type="Proteomes" id="UP000008144">
    <property type="component" value="Chromosome 7"/>
</dbReference>
<dbReference type="GO" id="GO:0030008">
    <property type="term" value="C:TRAPP complex"/>
    <property type="evidence" value="ECO:0000318"/>
    <property type="project" value="GO_Central"/>
</dbReference>
<keyword evidence="1" id="KW-0802">TPR repeat</keyword>
<dbReference type="GeneTree" id="ENSGT00390000002448"/>
<feature type="repeat" description="TPR" evidence="1">
    <location>
        <begin position="234"/>
        <end position="267"/>
    </location>
</feature>
<reference evidence="2" key="4">
    <citation type="submission" date="2025-09" db="UniProtKB">
        <authorList>
            <consortium name="Ensembl"/>
        </authorList>
    </citation>
    <scope>IDENTIFICATION</scope>
</reference>
<dbReference type="AlphaFoldDB" id="F6T120"/>
<dbReference type="SMART" id="SM00028">
    <property type="entry name" value="TPR"/>
    <property type="match status" value="4"/>
</dbReference>
<dbReference type="PROSITE" id="PS50005">
    <property type="entry name" value="TPR"/>
    <property type="match status" value="1"/>
</dbReference>